<reference evidence="1" key="3">
    <citation type="submission" date="2020-06" db="EMBL/GenBank/DDBJ databases">
        <title>Helianthus annuus Genome sequencing and assembly Release 2.</title>
        <authorList>
            <person name="Gouzy J."/>
            <person name="Langlade N."/>
            <person name="Munos S."/>
        </authorList>
    </citation>
    <scope>NUCLEOTIDE SEQUENCE</scope>
    <source>
        <tissue evidence="1">Leaves</tissue>
    </source>
</reference>
<dbReference type="EMBL" id="CM007890">
    <property type="protein sequence ID" value="OTG38546.1"/>
    <property type="molecule type" value="Genomic_DNA"/>
</dbReference>
<accession>A0A251VTV4</accession>
<protein>
    <submittedName>
        <fullName evidence="2">Uncharacterized protein</fullName>
    </submittedName>
</protein>
<gene>
    <name evidence="2" type="ORF">HannXRQ_Chr01g0030861</name>
    <name evidence="1" type="ORF">HanXRQr2_Chr01g0045281</name>
</gene>
<dbReference type="InParanoid" id="A0A251VTV4"/>
<keyword evidence="3" id="KW-1185">Reference proteome</keyword>
<sequence length="52" mass="6009">MGTPMILITDYHHCDHYCDNPNFQGLSSTRYLFHTGVFIIGLHCNCVCLKYD</sequence>
<evidence type="ECO:0000313" key="1">
    <source>
        <dbReference type="EMBL" id="KAF5824088.1"/>
    </source>
</evidence>
<reference evidence="1 3" key="1">
    <citation type="journal article" date="2017" name="Nature">
        <title>The sunflower genome provides insights into oil metabolism, flowering and Asterid evolution.</title>
        <authorList>
            <person name="Badouin H."/>
            <person name="Gouzy J."/>
            <person name="Grassa C.J."/>
            <person name="Murat F."/>
            <person name="Staton S.E."/>
            <person name="Cottret L."/>
            <person name="Lelandais-Briere C."/>
            <person name="Owens G.L."/>
            <person name="Carrere S."/>
            <person name="Mayjonade B."/>
            <person name="Legrand L."/>
            <person name="Gill N."/>
            <person name="Kane N.C."/>
            <person name="Bowers J.E."/>
            <person name="Hubner S."/>
            <person name="Bellec A."/>
            <person name="Berard A."/>
            <person name="Berges H."/>
            <person name="Blanchet N."/>
            <person name="Boniface M.C."/>
            <person name="Brunel D."/>
            <person name="Catrice O."/>
            <person name="Chaidir N."/>
            <person name="Claudel C."/>
            <person name="Donnadieu C."/>
            <person name="Faraut T."/>
            <person name="Fievet G."/>
            <person name="Helmstetter N."/>
            <person name="King M."/>
            <person name="Knapp S.J."/>
            <person name="Lai Z."/>
            <person name="Le Paslier M.C."/>
            <person name="Lippi Y."/>
            <person name="Lorenzon L."/>
            <person name="Mandel J.R."/>
            <person name="Marage G."/>
            <person name="Marchand G."/>
            <person name="Marquand E."/>
            <person name="Bret-Mestries E."/>
            <person name="Morien E."/>
            <person name="Nambeesan S."/>
            <person name="Nguyen T."/>
            <person name="Pegot-Espagnet P."/>
            <person name="Pouilly N."/>
            <person name="Raftis F."/>
            <person name="Sallet E."/>
            <person name="Schiex T."/>
            <person name="Thomas J."/>
            <person name="Vandecasteele C."/>
            <person name="Vares D."/>
            <person name="Vear F."/>
            <person name="Vautrin S."/>
            <person name="Crespi M."/>
            <person name="Mangin B."/>
            <person name="Burke J.M."/>
            <person name="Salse J."/>
            <person name="Munos S."/>
            <person name="Vincourt P."/>
            <person name="Rieseberg L.H."/>
            <person name="Langlade N.B."/>
        </authorList>
    </citation>
    <scope>NUCLEOTIDE SEQUENCE [LARGE SCALE GENOMIC DNA]</scope>
    <source>
        <strain evidence="3">cv. SF193</strain>
        <tissue evidence="1">Leaves</tissue>
    </source>
</reference>
<dbReference type="AlphaFoldDB" id="A0A251VTV4"/>
<dbReference type="Proteomes" id="UP000215914">
    <property type="component" value="Chromosome 1"/>
</dbReference>
<proteinExistence type="predicted"/>
<reference evidence="2" key="2">
    <citation type="submission" date="2017-02" db="EMBL/GenBank/DDBJ databases">
        <title>Sunflower complete genome.</title>
        <authorList>
            <person name="Langlade N."/>
            <person name="Munos S."/>
        </authorList>
    </citation>
    <scope>NUCLEOTIDE SEQUENCE [LARGE SCALE GENOMIC DNA]</scope>
    <source>
        <tissue evidence="2">Leaves</tissue>
    </source>
</reference>
<dbReference type="Gramene" id="mRNA:HanXRQr2_Chr01g0045281">
    <property type="protein sequence ID" value="CDS:HanXRQr2_Chr01g0045281.1"/>
    <property type="gene ID" value="HanXRQr2_Chr01g0045281"/>
</dbReference>
<name>A0A251VTV4_HELAN</name>
<organism evidence="2 3">
    <name type="scientific">Helianthus annuus</name>
    <name type="common">Common sunflower</name>
    <dbReference type="NCBI Taxonomy" id="4232"/>
    <lineage>
        <taxon>Eukaryota</taxon>
        <taxon>Viridiplantae</taxon>
        <taxon>Streptophyta</taxon>
        <taxon>Embryophyta</taxon>
        <taxon>Tracheophyta</taxon>
        <taxon>Spermatophyta</taxon>
        <taxon>Magnoliopsida</taxon>
        <taxon>eudicotyledons</taxon>
        <taxon>Gunneridae</taxon>
        <taxon>Pentapetalae</taxon>
        <taxon>asterids</taxon>
        <taxon>campanulids</taxon>
        <taxon>Asterales</taxon>
        <taxon>Asteraceae</taxon>
        <taxon>Asteroideae</taxon>
        <taxon>Heliantheae alliance</taxon>
        <taxon>Heliantheae</taxon>
        <taxon>Helianthus</taxon>
    </lineage>
</organism>
<dbReference type="EMBL" id="MNCJ02000316">
    <property type="protein sequence ID" value="KAF5824088.1"/>
    <property type="molecule type" value="Genomic_DNA"/>
</dbReference>
<evidence type="ECO:0000313" key="3">
    <source>
        <dbReference type="Proteomes" id="UP000215914"/>
    </source>
</evidence>
<evidence type="ECO:0000313" key="2">
    <source>
        <dbReference type="EMBL" id="OTG38546.1"/>
    </source>
</evidence>